<evidence type="ECO:0000256" key="3">
    <source>
        <dbReference type="PROSITE-ProRule" id="PRU00221"/>
    </source>
</evidence>
<keyword evidence="6" id="KW-1185">Reference proteome</keyword>
<feature type="repeat" description="WD" evidence="3">
    <location>
        <begin position="12"/>
        <end position="53"/>
    </location>
</feature>
<dbReference type="PROSITE" id="PS50294">
    <property type="entry name" value="WD_REPEATS_REGION"/>
    <property type="match status" value="1"/>
</dbReference>
<organism evidence="5 6">
    <name type="scientific">Polyporus arcularius HHB13444</name>
    <dbReference type="NCBI Taxonomy" id="1314778"/>
    <lineage>
        <taxon>Eukaryota</taxon>
        <taxon>Fungi</taxon>
        <taxon>Dikarya</taxon>
        <taxon>Basidiomycota</taxon>
        <taxon>Agaricomycotina</taxon>
        <taxon>Agaricomycetes</taxon>
        <taxon>Polyporales</taxon>
        <taxon>Polyporaceae</taxon>
        <taxon>Polyporus</taxon>
    </lineage>
</organism>
<keyword evidence="4" id="KW-1133">Transmembrane helix</keyword>
<feature type="transmembrane region" description="Helical" evidence="4">
    <location>
        <begin position="346"/>
        <end position="366"/>
    </location>
</feature>
<proteinExistence type="predicted"/>
<dbReference type="InParanoid" id="A0A5C3P3T5"/>
<dbReference type="PROSITE" id="PS50082">
    <property type="entry name" value="WD_REPEATS_2"/>
    <property type="match status" value="1"/>
</dbReference>
<keyword evidence="4" id="KW-0812">Transmembrane</keyword>
<keyword evidence="4" id="KW-0472">Membrane</keyword>
<evidence type="ECO:0000313" key="6">
    <source>
        <dbReference type="Proteomes" id="UP000308197"/>
    </source>
</evidence>
<dbReference type="Gene3D" id="2.130.10.10">
    <property type="entry name" value="YVTN repeat-like/Quinoprotein amine dehydrogenase"/>
    <property type="match status" value="1"/>
</dbReference>
<dbReference type="EMBL" id="ML211775">
    <property type="protein sequence ID" value="TFK80423.1"/>
    <property type="molecule type" value="Genomic_DNA"/>
</dbReference>
<dbReference type="SMART" id="SM00320">
    <property type="entry name" value="WD40"/>
    <property type="match status" value="3"/>
</dbReference>
<reference evidence="5 6" key="1">
    <citation type="journal article" date="2019" name="Nat. Ecol. Evol.">
        <title>Megaphylogeny resolves global patterns of mushroom evolution.</title>
        <authorList>
            <person name="Varga T."/>
            <person name="Krizsan K."/>
            <person name="Foldi C."/>
            <person name="Dima B."/>
            <person name="Sanchez-Garcia M."/>
            <person name="Sanchez-Ramirez S."/>
            <person name="Szollosi G.J."/>
            <person name="Szarkandi J.G."/>
            <person name="Papp V."/>
            <person name="Albert L."/>
            <person name="Andreopoulos W."/>
            <person name="Angelini C."/>
            <person name="Antonin V."/>
            <person name="Barry K.W."/>
            <person name="Bougher N.L."/>
            <person name="Buchanan P."/>
            <person name="Buyck B."/>
            <person name="Bense V."/>
            <person name="Catcheside P."/>
            <person name="Chovatia M."/>
            <person name="Cooper J."/>
            <person name="Damon W."/>
            <person name="Desjardin D."/>
            <person name="Finy P."/>
            <person name="Geml J."/>
            <person name="Haridas S."/>
            <person name="Hughes K."/>
            <person name="Justo A."/>
            <person name="Karasinski D."/>
            <person name="Kautmanova I."/>
            <person name="Kiss B."/>
            <person name="Kocsube S."/>
            <person name="Kotiranta H."/>
            <person name="LaButti K.M."/>
            <person name="Lechner B.E."/>
            <person name="Liimatainen K."/>
            <person name="Lipzen A."/>
            <person name="Lukacs Z."/>
            <person name="Mihaltcheva S."/>
            <person name="Morgado L.N."/>
            <person name="Niskanen T."/>
            <person name="Noordeloos M.E."/>
            <person name="Ohm R.A."/>
            <person name="Ortiz-Santana B."/>
            <person name="Ovrebo C."/>
            <person name="Racz N."/>
            <person name="Riley R."/>
            <person name="Savchenko A."/>
            <person name="Shiryaev A."/>
            <person name="Soop K."/>
            <person name="Spirin V."/>
            <person name="Szebenyi C."/>
            <person name="Tomsovsky M."/>
            <person name="Tulloss R.E."/>
            <person name="Uehling J."/>
            <person name="Grigoriev I.V."/>
            <person name="Vagvolgyi C."/>
            <person name="Papp T."/>
            <person name="Martin F.M."/>
            <person name="Miettinen O."/>
            <person name="Hibbett D.S."/>
            <person name="Nagy L.G."/>
        </authorList>
    </citation>
    <scope>NUCLEOTIDE SEQUENCE [LARGE SCALE GENOMIC DNA]</scope>
    <source>
        <strain evidence="5 6">HHB13444</strain>
    </source>
</reference>
<evidence type="ECO:0000313" key="5">
    <source>
        <dbReference type="EMBL" id="TFK80423.1"/>
    </source>
</evidence>
<dbReference type="AlphaFoldDB" id="A0A5C3P3T5"/>
<dbReference type="STRING" id="1314778.A0A5C3P3T5"/>
<protein>
    <submittedName>
        <fullName evidence="5">WD40 repeat-like protein</fullName>
    </submittedName>
</protein>
<evidence type="ECO:0000256" key="4">
    <source>
        <dbReference type="SAM" id="Phobius"/>
    </source>
</evidence>
<dbReference type="Proteomes" id="UP000308197">
    <property type="component" value="Unassembled WGS sequence"/>
</dbReference>
<dbReference type="SUPFAM" id="SSF50978">
    <property type="entry name" value="WD40 repeat-like"/>
    <property type="match status" value="1"/>
</dbReference>
<dbReference type="InterPro" id="IPR051179">
    <property type="entry name" value="WD_repeat_multifunction"/>
</dbReference>
<dbReference type="InterPro" id="IPR036322">
    <property type="entry name" value="WD40_repeat_dom_sf"/>
</dbReference>
<dbReference type="InterPro" id="IPR001680">
    <property type="entry name" value="WD40_rpt"/>
</dbReference>
<dbReference type="Pfam" id="PF00400">
    <property type="entry name" value="WD40"/>
    <property type="match status" value="1"/>
</dbReference>
<keyword evidence="1 3" id="KW-0853">WD repeat</keyword>
<evidence type="ECO:0000256" key="2">
    <source>
        <dbReference type="ARBA" id="ARBA00022737"/>
    </source>
</evidence>
<evidence type="ECO:0000256" key="1">
    <source>
        <dbReference type="ARBA" id="ARBA00022574"/>
    </source>
</evidence>
<name>A0A5C3P3T5_9APHY</name>
<accession>A0A5C3P3T5</accession>
<dbReference type="InterPro" id="IPR015943">
    <property type="entry name" value="WD40/YVTN_repeat-like_dom_sf"/>
</dbReference>
<sequence length="370" mass="40990">MVLRYLESACLSRGHTGGITALAFSPAGKFLASAGLEGKVCIWRADDFRLLHVVSRSGGIAVLSLAWLSPNEETLICGLKDGNIVFVTVNEQEVTINGFWAHKYPVECLVVAAPDLFVSGAHTEVRVWKRSIDSHNWLQQADLPLPPTTSFNRLDEVQVTSLHVIGYRQPLLVVTYMNHGMHLFDASTWEHRRSIPITGQIGDTSFSPDFRTVAVSNIIRGFDVYSMDTETALCSFGHAVKLDNLRRTPVLLIHDGLALLGGNTQGDVHIWDVGSRRKLHSLVHHKEEVVLAIAAHYYEDSDTFVIATGILEGGTRRGVVVWHAQELSHLHVVTSRSFPAIWSRHGWNFLIIGIILGIVSYLYAAATWEA</sequence>
<dbReference type="PANTHER" id="PTHR19857:SF8">
    <property type="entry name" value="ANGIO-ASSOCIATED MIGRATORY CELL PROTEIN"/>
    <property type="match status" value="1"/>
</dbReference>
<dbReference type="PANTHER" id="PTHR19857">
    <property type="entry name" value="MITOCHONDRIAL DIVISION PROTEIN 1-RELATED"/>
    <property type="match status" value="1"/>
</dbReference>
<keyword evidence="2" id="KW-0677">Repeat</keyword>
<gene>
    <name evidence="5" type="ORF">K466DRAFT_605347</name>
</gene>